<accession>A0A844YWC8</accession>
<feature type="transmembrane region" description="Helical" evidence="1">
    <location>
        <begin position="6"/>
        <end position="26"/>
    </location>
</feature>
<evidence type="ECO:0000313" key="3">
    <source>
        <dbReference type="Proteomes" id="UP000466966"/>
    </source>
</evidence>
<feature type="transmembrane region" description="Helical" evidence="1">
    <location>
        <begin position="38"/>
        <end position="56"/>
    </location>
</feature>
<gene>
    <name evidence="2" type="ORF">GRI99_09450</name>
</gene>
<keyword evidence="3" id="KW-1185">Reference proteome</keyword>
<keyword evidence="1" id="KW-0812">Transmembrane</keyword>
<name>A0A844YWC8_9SPHN</name>
<evidence type="ECO:0000256" key="1">
    <source>
        <dbReference type="SAM" id="Phobius"/>
    </source>
</evidence>
<feature type="transmembrane region" description="Helical" evidence="1">
    <location>
        <begin position="62"/>
        <end position="85"/>
    </location>
</feature>
<sequence length="257" mass="28045">MIIAHLDFMIRAGAICTMLLLAWLLLRQHRHVRMPAILFAPMALCTSGFVAGNTPMSSLIPAGSIGAVAHAASDFTVAFLWWFCLSCFDRQFGLRGGVLGVGLVWTFLAALDRGLFGQAFASKGLSIFLVALGFAIVVHLVSRLLAERRGDLIQQRHDASSVVVILLSGMLFVDLAADAMFGFAWRPLAFSMAQNAMVLTFGLWLAGRLLVVRPAVLTFDVAETGPSFDQPVPQLSSRRTLLRLLCRHSSHLPWRPG</sequence>
<dbReference type="OrthoDB" id="5492415at2"/>
<feature type="transmembrane region" description="Helical" evidence="1">
    <location>
        <begin position="162"/>
        <end position="185"/>
    </location>
</feature>
<comment type="caution">
    <text evidence="2">The sequence shown here is derived from an EMBL/GenBank/DDBJ whole genome shotgun (WGS) entry which is preliminary data.</text>
</comment>
<feature type="transmembrane region" description="Helical" evidence="1">
    <location>
        <begin position="92"/>
        <end position="111"/>
    </location>
</feature>
<feature type="transmembrane region" description="Helical" evidence="1">
    <location>
        <begin position="123"/>
        <end position="141"/>
    </location>
</feature>
<keyword evidence="1" id="KW-0472">Membrane</keyword>
<proteinExistence type="predicted"/>
<keyword evidence="1" id="KW-1133">Transmembrane helix</keyword>
<organism evidence="2 3">
    <name type="scientific">Alteraurantiacibacter buctensis</name>
    <dbReference type="NCBI Taxonomy" id="1503981"/>
    <lineage>
        <taxon>Bacteria</taxon>
        <taxon>Pseudomonadati</taxon>
        <taxon>Pseudomonadota</taxon>
        <taxon>Alphaproteobacteria</taxon>
        <taxon>Sphingomonadales</taxon>
        <taxon>Erythrobacteraceae</taxon>
        <taxon>Alteraurantiacibacter</taxon>
    </lineage>
</organism>
<dbReference type="AlphaFoldDB" id="A0A844YWC8"/>
<dbReference type="RefSeq" id="WP_160771797.1">
    <property type="nucleotide sequence ID" value="NZ_WTYV01000003.1"/>
</dbReference>
<feature type="transmembrane region" description="Helical" evidence="1">
    <location>
        <begin position="191"/>
        <end position="211"/>
    </location>
</feature>
<reference evidence="2 3" key="1">
    <citation type="submission" date="2019-12" db="EMBL/GenBank/DDBJ databases">
        <title>Genomic-based taxomic classification of the family Erythrobacteraceae.</title>
        <authorList>
            <person name="Xu L."/>
        </authorList>
    </citation>
    <scope>NUCLEOTIDE SEQUENCE [LARGE SCALE GENOMIC DNA]</scope>
    <source>
        <strain evidence="2 3">M0322</strain>
    </source>
</reference>
<protein>
    <submittedName>
        <fullName evidence="2">Uncharacterized protein</fullName>
    </submittedName>
</protein>
<dbReference type="EMBL" id="WTYV01000003">
    <property type="protein sequence ID" value="MXO71859.1"/>
    <property type="molecule type" value="Genomic_DNA"/>
</dbReference>
<dbReference type="Proteomes" id="UP000466966">
    <property type="component" value="Unassembled WGS sequence"/>
</dbReference>
<evidence type="ECO:0000313" key="2">
    <source>
        <dbReference type="EMBL" id="MXO71859.1"/>
    </source>
</evidence>